<accession>A0A858R6Y6</accession>
<evidence type="ECO:0000256" key="6">
    <source>
        <dbReference type="RuleBase" id="RU003915"/>
    </source>
</evidence>
<dbReference type="Pfam" id="PF00254">
    <property type="entry name" value="FKBP_C"/>
    <property type="match status" value="1"/>
</dbReference>
<keyword evidence="7" id="KW-0732">Signal</keyword>
<evidence type="ECO:0000259" key="8">
    <source>
        <dbReference type="PROSITE" id="PS50059"/>
    </source>
</evidence>
<dbReference type="InterPro" id="IPR044609">
    <property type="entry name" value="FKBP2/11"/>
</dbReference>
<evidence type="ECO:0000256" key="4">
    <source>
        <dbReference type="ARBA" id="ARBA00023235"/>
    </source>
</evidence>
<dbReference type="InterPro" id="IPR000774">
    <property type="entry name" value="PPIase_FKBP_N"/>
</dbReference>
<dbReference type="GO" id="GO:0003755">
    <property type="term" value="F:peptidyl-prolyl cis-trans isomerase activity"/>
    <property type="evidence" value="ECO:0007669"/>
    <property type="project" value="UniProtKB-UniRule"/>
</dbReference>
<evidence type="ECO:0000313" key="10">
    <source>
        <dbReference type="Proteomes" id="UP000501891"/>
    </source>
</evidence>
<evidence type="ECO:0000313" key="9">
    <source>
        <dbReference type="EMBL" id="QJE72806.1"/>
    </source>
</evidence>
<organism evidence="9 10">
    <name type="scientific">Aerophototrophica crusticola</name>
    <dbReference type="NCBI Taxonomy" id="1709002"/>
    <lineage>
        <taxon>Bacteria</taxon>
        <taxon>Pseudomonadati</taxon>
        <taxon>Pseudomonadota</taxon>
        <taxon>Alphaproteobacteria</taxon>
        <taxon>Rhodospirillales</taxon>
        <taxon>Rhodospirillaceae</taxon>
        <taxon>Aerophototrophica</taxon>
    </lineage>
</organism>
<dbReference type="AlphaFoldDB" id="A0A858R6Y6"/>
<dbReference type="PROSITE" id="PS50059">
    <property type="entry name" value="FKBP_PPIASE"/>
    <property type="match status" value="1"/>
</dbReference>
<dbReference type="GO" id="GO:0006457">
    <property type="term" value="P:protein folding"/>
    <property type="evidence" value="ECO:0007669"/>
    <property type="project" value="InterPro"/>
</dbReference>
<dbReference type="Pfam" id="PF01346">
    <property type="entry name" value="FKBP_N"/>
    <property type="match status" value="1"/>
</dbReference>
<dbReference type="SUPFAM" id="SSF54534">
    <property type="entry name" value="FKBP-like"/>
    <property type="match status" value="1"/>
</dbReference>
<comment type="similarity">
    <text evidence="2 6">Belongs to the FKBP-type PPIase family.</text>
</comment>
<dbReference type="Proteomes" id="UP000501891">
    <property type="component" value="Chromosome"/>
</dbReference>
<evidence type="ECO:0000256" key="2">
    <source>
        <dbReference type="ARBA" id="ARBA00006577"/>
    </source>
</evidence>
<dbReference type="PANTHER" id="PTHR45779">
    <property type="entry name" value="PEPTIDYLPROLYL ISOMERASE"/>
    <property type="match status" value="1"/>
</dbReference>
<dbReference type="EMBL" id="CP051775">
    <property type="protein sequence ID" value="QJE72806.1"/>
    <property type="molecule type" value="Genomic_DNA"/>
</dbReference>
<protein>
    <recommendedName>
        <fullName evidence="6">Peptidyl-prolyl cis-trans isomerase</fullName>
        <ecNumber evidence="6">5.2.1.8</ecNumber>
    </recommendedName>
</protein>
<gene>
    <name evidence="9" type="ORF">HHL28_06635</name>
</gene>
<evidence type="ECO:0000256" key="3">
    <source>
        <dbReference type="ARBA" id="ARBA00023110"/>
    </source>
</evidence>
<dbReference type="PANTHER" id="PTHR45779:SF7">
    <property type="entry name" value="PEPTIDYLPROLYL ISOMERASE"/>
    <property type="match status" value="1"/>
</dbReference>
<reference evidence="9" key="1">
    <citation type="submission" date="2020-04" db="EMBL/GenBank/DDBJ databases">
        <title>A desert anoxygenic phototrophic bacterium fixes CO2 using RubisCO under aerobic conditions.</title>
        <authorList>
            <person name="Tang K."/>
        </authorList>
    </citation>
    <scope>NUCLEOTIDE SEQUENCE [LARGE SCALE GENOMIC DNA]</scope>
    <source>
        <strain evidence="9">MIMtkB3</strain>
    </source>
</reference>
<sequence length="182" mass="19942">MKTRTLVLIATLLAMPPAGLIAMAQQAPSTPPEAAQPTPDPQRQYLAQNAKQPGWQVTPSGLQFKIDQRATNPAAVRPALTDIVTVHYRGTLIDGKEFDSSYKRGQPATFPLNRLIRGWQEGISMMRVGEKWQFAIPSDLGYGPKGAGDDIPPGATLLFTVELLDVRKPDNTNLLDPKNWGR</sequence>
<dbReference type="KEGG" id="acru:HHL28_06635"/>
<name>A0A858R6Y6_9PROT</name>
<dbReference type="InterPro" id="IPR001179">
    <property type="entry name" value="PPIase_FKBP_dom"/>
</dbReference>
<feature type="chain" id="PRO_5033006132" description="Peptidyl-prolyl cis-trans isomerase" evidence="7">
    <location>
        <begin position="25"/>
        <end position="182"/>
    </location>
</feature>
<dbReference type="InterPro" id="IPR046357">
    <property type="entry name" value="PPIase_dom_sf"/>
</dbReference>
<feature type="signal peptide" evidence="7">
    <location>
        <begin position="1"/>
        <end position="24"/>
    </location>
</feature>
<proteinExistence type="inferred from homology"/>
<feature type="domain" description="PPIase FKBP-type" evidence="8">
    <location>
        <begin position="81"/>
        <end position="167"/>
    </location>
</feature>
<evidence type="ECO:0000256" key="7">
    <source>
        <dbReference type="SAM" id="SignalP"/>
    </source>
</evidence>
<dbReference type="EC" id="5.2.1.8" evidence="6"/>
<evidence type="ECO:0000256" key="1">
    <source>
        <dbReference type="ARBA" id="ARBA00000971"/>
    </source>
</evidence>
<keyword evidence="3 5" id="KW-0697">Rotamase</keyword>
<evidence type="ECO:0000256" key="5">
    <source>
        <dbReference type="PROSITE-ProRule" id="PRU00277"/>
    </source>
</evidence>
<dbReference type="Gene3D" id="3.10.50.40">
    <property type="match status" value="1"/>
</dbReference>
<keyword evidence="10" id="KW-1185">Reference proteome</keyword>
<comment type="catalytic activity">
    <reaction evidence="1 5 6">
        <text>[protein]-peptidylproline (omega=180) = [protein]-peptidylproline (omega=0)</text>
        <dbReference type="Rhea" id="RHEA:16237"/>
        <dbReference type="Rhea" id="RHEA-COMP:10747"/>
        <dbReference type="Rhea" id="RHEA-COMP:10748"/>
        <dbReference type="ChEBI" id="CHEBI:83833"/>
        <dbReference type="ChEBI" id="CHEBI:83834"/>
        <dbReference type="EC" id="5.2.1.8"/>
    </reaction>
</comment>
<keyword evidence="4 5" id="KW-0413">Isomerase</keyword>
<dbReference type="FunFam" id="3.10.50.40:FF:000006">
    <property type="entry name" value="Peptidyl-prolyl cis-trans isomerase"/>
    <property type="match status" value="1"/>
</dbReference>